<dbReference type="Pfam" id="PF00583">
    <property type="entry name" value="Acetyltransf_1"/>
    <property type="match status" value="1"/>
</dbReference>
<dbReference type="GO" id="GO:0016747">
    <property type="term" value="F:acyltransferase activity, transferring groups other than amino-acyl groups"/>
    <property type="evidence" value="ECO:0007669"/>
    <property type="project" value="InterPro"/>
</dbReference>
<dbReference type="InterPro" id="IPR000182">
    <property type="entry name" value="GNAT_dom"/>
</dbReference>
<evidence type="ECO:0000259" key="1">
    <source>
        <dbReference type="PROSITE" id="PS51186"/>
    </source>
</evidence>
<organism evidence="2 3">
    <name type="scientific">Echria macrotheca</name>
    <dbReference type="NCBI Taxonomy" id="438768"/>
    <lineage>
        <taxon>Eukaryota</taxon>
        <taxon>Fungi</taxon>
        <taxon>Dikarya</taxon>
        <taxon>Ascomycota</taxon>
        <taxon>Pezizomycotina</taxon>
        <taxon>Sordariomycetes</taxon>
        <taxon>Sordariomycetidae</taxon>
        <taxon>Sordariales</taxon>
        <taxon>Schizotheciaceae</taxon>
        <taxon>Echria</taxon>
    </lineage>
</organism>
<accession>A0AAJ0F812</accession>
<keyword evidence="3" id="KW-1185">Reference proteome</keyword>
<comment type="caution">
    <text evidence="2">The sequence shown here is derived from an EMBL/GenBank/DDBJ whole genome shotgun (WGS) entry which is preliminary data.</text>
</comment>
<feature type="domain" description="N-acetyltransferase" evidence="1">
    <location>
        <begin position="5"/>
        <end position="207"/>
    </location>
</feature>
<dbReference type="Gene3D" id="3.40.630.30">
    <property type="match status" value="1"/>
</dbReference>
<evidence type="ECO:0000313" key="3">
    <source>
        <dbReference type="Proteomes" id="UP001239445"/>
    </source>
</evidence>
<dbReference type="Proteomes" id="UP001239445">
    <property type="component" value="Unassembled WGS sequence"/>
</dbReference>
<gene>
    <name evidence="2" type="ORF">QBC47DRAFT_32015</name>
</gene>
<proteinExistence type="predicted"/>
<evidence type="ECO:0000313" key="2">
    <source>
        <dbReference type="EMBL" id="KAK1753898.1"/>
    </source>
</evidence>
<dbReference type="SUPFAM" id="SSF55729">
    <property type="entry name" value="Acyl-CoA N-acyltransferases (Nat)"/>
    <property type="match status" value="1"/>
</dbReference>
<reference evidence="2" key="1">
    <citation type="submission" date="2023-06" db="EMBL/GenBank/DDBJ databases">
        <title>Genome-scale phylogeny and comparative genomics of the fungal order Sordariales.</title>
        <authorList>
            <consortium name="Lawrence Berkeley National Laboratory"/>
            <person name="Hensen N."/>
            <person name="Bonometti L."/>
            <person name="Westerberg I."/>
            <person name="Brannstrom I.O."/>
            <person name="Guillou S."/>
            <person name="Cros-Aarteil S."/>
            <person name="Calhoun S."/>
            <person name="Haridas S."/>
            <person name="Kuo A."/>
            <person name="Mondo S."/>
            <person name="Pangilinan J."/>
            <person name="Riley R."/>
            <person name="Labutti K."/>
            <person name="Andreopoulos B."/>
            <person name="Lipzen A."/>
            <person name="Chen C."/>
            <person name="Yanf M."/>
            <person name="Daum C."/>
            <person name="Ng V."/>
            <person name="Clum A."/>
            <person name="Steindorff A."/>
            <person name="Ohm R."/>
            <person name="Martin F."/>
            <person name="Silar P."/>
            <person name="Natvig D."/>
            <person name="Lalanne C."/>
            <person name="Gautier V."/>
            <person name="Ament-Velasquez S.L."/>
            <person name="Kruys A."/>
            <person name="Hutchinson M.I."/>
            <person name="Powell A.J."/>
            <person name="Barry K."/>
            <person name="Miller A.N."/>
            <person name="Grigoriev I.V."/>
            <person name="Debuchy R."/>
            <person name="Gladieux P."/>
            <person name="Thoren M.H."/>
            <person name="Johannesson H."/>
        </authorList>
    </citation>
    <scope>NUCLEOTIDE SEQUENCE</scope>
    <source>
        <strain evidence="2">PSN4</strain>
    </source>
</reference>
<name>A0AAJ0F812_9PEZI</name>
<dbReference type="InterPro" id="IPR016181">
    <property type="entry name" value="Acyl_CoA_acyltransferase"/>
</dbReference>
<dbReference type="EMBL" id="MU839836">
    <property type="protein sequence ID" value="KAK1753898.1"/>
    <property type="molecule type" value="Genomic_DNA"/>
</dbReference>
<dbReference type="AlphaFoldDB" id="A0AAJ0F812"/>
<protein>
    <recommendedName>
        <fullName evidence="1">N-acetyltransferase domain-containing protein</fullName>
    </recommendedName>
</protein>
<sequence length="211" mass="23716">MTTNFRIRDATTSEDDLNFLVAAFDSTLPHLATIGSGAQWGSIPFSQREGTYEQELKDLRAAEAYRLTREGPEFRILIAEAKDGNDKYIPVGWTTLRGEYLSPYLLEASALDHVTKTAKNYLFMYVLVTDFRAGALRKGVGAALVQYAKAWAEELGKDVFYVDCWGGNDGKLIKFYEAQGFSRAGEFFKPRKDGTIWHGVFLSMNLKKGKQ</sequence>
<dbReference type="PROSITE" id="PS51186">
    <property type="entry name" value="GNAT"/>
    <property type="match status" value="1"/>
</dbReference>